<proteinExistence type="inferred from homology"/>
<dbReference type="InterPro" id="IPR003710">
    <property type="entry name" value="ApbA"/>
</dbReference>
<evidence type="ECO:0000259" key="7">
    <source>
        <dbReference type="Pfam" id="PF08546"/>
    </source>
</evidence>
<keyword evidence="4" id="KW-0560">Oxidoreductase</keyword>
<evidence type="ECO:0000256" key="4">
    <source>
        <dbReference type="ARBA" id="ARBA00023002"/>
    </source>
</evidence>
<evidence type="ECO:0000256" key="3">
    <source>
        <dbReference type="ARBA" id="ARBA00022857"/>
    </source>
</evidence>
<evidence type="ECO:0000256" key="5">
    <source>
        <dbReference type="ARBA" id="ARBA00032024"/>
    </source>
</evidence>
<accession>A0A9W6SU53</accession>
<dbReference type="Pfam" id="PF08546">
    <property type="entry name" value="ApbA_C"/>
    <property type="match status" value="1"/>
</dbReference>
<dbReference type="NCBIfam" id="TIGR00745">
    <property type="entry name" value="apbA_panE"/>
    <property type="match status" value="1"/>
</dbReference>
<dbReference type="InterPro" id="IPR008927">
    <property type="entry name" value="6-PGluconate_DH-like_C_sf"/>
</dbReference>
<evidence type="ECO:0000313" key="8">
    <source>
        <dbReference type="EMBL" id="GME67019.1"/>
    </source>
</evidence>
<dbReference type="GO" id="GO:0015940">
    <property type="term" value="P:pantothenate biosynthetic process"/>
    <property type="evidence" value="ECO:0007669"/>
    <property type="project" value="InterPro"/>
</dbReference>
<dbReference type="GO" id="GO:0050661">
    <property type="term" value="F:NADP binding"/>
    <property type="evidence" value="ECO:0007669"/>
    <property type="project" value="TreeGrafter"/>
</dbReference>
<comment type="similarity">
    <text evidence="1">Belongs to the ketopantoate reductase family.</text>
</comment>
<keyword evidence="3" id="KW-0521">NADP</keyword>
<dbReference type="InterPro" id="IPR013752">
    <property type="entry name" value="KPA_reductase"/>
</dbReference>
<reference evidence="8" key="1">
    <citation type="submission" date="2023-04" db="EMBL/GenBank/DDBJ databases">
        <title>Candida boidinii NBRC 10035.</title>
        <authorList>
            <person name="Ichikawa N."/>
            <person name="Sato H."/>
            <person name="Tonouchi N."/>
        </authorList>
    </citation>
    <scope>NUCLEOTIDE SEQUENCE</scope>
    <source>
        <strain evidence="8">NBRC 10035</strain>
    </source>
</reference>
<dbReference type="InterPro" id="IPR036291">
    <property type="entry name" value="NAD(P)-bd_dom_sf"/>
</dbReference>
<dbReference type="Pfam" id="PF02558">
    <property type="entry name" value="ApbA"/>
    <property type="match status" value="1"/>
</dbReference>
<dbReference type="SUPFAM" id="SSF48179">
    <property type="entry name" value="6-phosphogluconate dehydrogenase C-terminal domain-like"/>
    <property type="match status" value="1"/>
</dbReference>
<dbReference type="Proteomes" id="UP001165120">
    <property type="component" value="Unassembled WGS sequence"/>
</dbReference>
<evidence type="ECO:0000259" key="6">
    <source>
        <dbReference type="Pfam" id="PF02558"/>
    </source>
</evidence>
<protein>
    <recommendedName>
        <fullName evidence="2">2-dehydropantoate 2-reductase</fullName>
        <ecNumber evidence="2">1.1.1.169</ecNumber>
    </recommendedName>
    <alternativeName>
        <fullName evidence="5">Ketopantoate reductase</fullName>
    </alternativeName>
</protein>
<dbReference type="InterPro" id="IPR050838">
    <property type="entry name" value="Ketopantoate_reductase"/>
</dbReference>
<dbReference type="Gene3D" id="1.10.1040.10">
    <property type="entry name" value="N-(1-d-carboxylethyl)-l-norvaline Dehydrogenase, domain 2"/>
    <property type="match status" value="1"/>
</dbReference>
<name>A0A9W6SU53_CANBO</name>
<dbReference type="AlphaFoldDB" id="A0A9W6SU53"/>
<feature type="domain" description="Ketopantoate reductase C-terminal" evidence="7">
    <location>
        <begin position="223"/>
        <end position="354"/>
    </location>
</feature>
<dbReference type="InterPro" id="IPR013332">
    <property type="entry name" value="KPR_N"/>
</dbReference>
<dbReference type="PANTHER" id="PTHR43765">
    <property type="entry name" value="2-DEHYDROPANTOATE 2-REDUCTASE-RELATED"/>
    <property type="match status" value="1"/>
</dbReference>
<organism evidence="8 9">
    <name type="scientific">Candida boidinii</name>
    <name type="common">Yeast</name>
    <dbReference type="NCBI Taxonomy" id="5477"/>
    <lineage>
        <taxon>Eukaryota</taxon>
        <taxon>Fungi</taxon>
        <taxon>Dikarya</taxon>
        <taxon>Ascomycota</taxon>
        <taxon>Saccharomycotina</taxon>
        <taxon>Pichiomycetes</taxon>
        <taxon>Pichiales</taxon>
        <taxon>Pichiaceae</taxon>
        <taxon>Ogataea</taxon>
        <taxon>Ogataea/Candida clade</taxon>
    </lineage>
</organism>
<dbReference type="EC" id="1.1.1.169" evidence="2"/>
<dbReference type="SUPFAM" id="SSF51735">
    <property type="entry name" value="NAD(P)-binding Rossmann-fold domains"/>
    <property type="match status" value="1"/>
</dbReference>
<gene>
    <name evidence="8" type="ORF">Cboi02_000045300</name>
</gene>
<dbReference type="GO" id="GO:0008677">
    <property type="term" value="F:2-dehydropantoate 2-reductase activity"/>
    <property type="evidence" value="ECO:0007669"/>
    <property type="project" value="UniProtKB-EC"/>
</dbReference>
<dbReference type="InterPro" id="IPR013328">
    <property type="entry name" value="6PGD_dom2"/>
</dbReference>
<dbReference type="Gene3D" id="3.40.50.720">
    <property type="entry name" value="NAD(P)-binding Rossmann-like Domain"/>
    <property type="match status" value="1"/>
</dbReference>
<evidence type="ECO:0000313" key="9">
    <source>
        <dbReference type="Proteomes" id="UP001165120"/>
    </source>
</evidence>
<dbReference type="EMBL" id="BSXN01000084">
    <property type="protein sequence ID" value="GME67019.1"/>
    <property type="molecule type" value="Genomic_DNA"/>
</dbReference>
<feature type="domain" description="Ketopantoate reductase N-terminal" evidence="6">
    <location>
        <begin position="8"/>
        <end position="177"/>
    </location>
</feature>
<dbReference type="GO" id="GO:0005739">
    <property type="term" value="C:mitochondrion"/>
    <property type="evidence" value="ECO:0007669"/>
    <property type="project" value="TreeGrafter"/>
</dbReference>
<keyword evidence="9" id="KW-1185">Reference proteome</keyword>
<evidence type="ECO:0000256" key="2">
    <source>
        <dbReference type="ARBA" id="ARBA00013014"/>
    </source>
</evidence>
<comment type="caution">
    <text evidence="8">The sequence shown here is derived from an EMBL/GenBank/DDBJ whole genome shotgun (WGS) entry which is preliminary data.</text>
</comment>
<dbReference type="PANTHER" id="PTHR43765:SF2">
    <property type="entry name" value="2-DEHYDROPANTOATE 2-REDUCTASE"/>
    <property type="match status" value="1"/>
</dbReference>
<evidence type="ECO:0000256" key="1">
    <source>
        <dbReference type="ARBA" id="ARBA00007870"/>
    </source>
</evidence>
<sequence length="365" mass="41157">MTIAQKQIYVLGAGGIGTLISSQLCQKYGVNFFIRSPHKIDHLKQNNNKITIQQAFNNNKIIDYNISNSLTVESFTKSISKNPDFYFEYLFVCVKTFDTIKALKPLLNWIKPNKTKIILVQNGMGVVEELYLKIWPKLESRPIVYQGVISHGVYQNLSDSVDNPFKFIHAGFADFKICKVPKDLDNTDSIIESGKETNDEIIDYLVENAELATSFHNYKDLLVYQVEKLMVNACINPNTAIVDCVNGELGNIESVKSLFTEIINESIDILSKSLPILKGSKIYKEKFDDQEKLVHYVLDCGTVLNGKNSSSMRQDILNNRGIEIDYINGFIVSQAESIGLTAPVNKTIQLLAKTKLQISLNRLNN</sequence>